<proteinExistence type="predicted"/>
<accession>A0A484MD26</accession>
<dbReference type="EMBL" id="OOIL02003256">
    <property type="protein sequence ID" value="VFQ86863.1"/>
    <property type="molecule type" value="Genomic_DNA"/>
</dbReference>
<name>A0A484MD26_9ASTE</name>
<organism evidence="1 2">
    <name type="scientific">Cuscuta campestris</name>
    <dbReference type="NCBI Taxonomy" id="132261"/>
    <lineage>
        <taxon>Eukaryota</taxon>
        <taxon>Viridiplantae</taxon>
        <taxon>Streptophyta</taxon>
        <taxon>Embryophyta</taxon>
        <taxon>Tracheophyta</taxon>
        <taxon>Spermatophyta</taxon>
        <taxon>Magnoliopsida</taxon>
        <taxon>eudicotyledons</taxon>
        <taxon>Gunneridae</taxon>
        <taxon>Pentapetalae</taxon>
        <taxon>asterids</taxon>
        <taxon>lamiids</taxon>
        <taxon>Solanales</taxon>
        <taxon>Convolvulaceae</taxon>
        <taxon>Cuscuteae</taxon>
        <taxon>Cuscuta</taxon>
        <taxon>Cuscuta subgen. Grammica</taxon>
        <taxon>Cuscuta sect. Cleistogrammica</taxon>
    </lineage>
</organism>
<evidence type="ECO:0000313" key="1">
    <source>
        <dbReference type="EMBL" id="VFQ86863.1"/>
    </source>
</evidence>
<sequence>MNLAKAFFELVEESIVETGYLIAEIDKESIVKDDDELVEIDEFHCRMPNEEEEKHLLRRIDERLLFELGLKWIVYRLMVIHWDREDMIVDVVGECHDVSTTLVGMFLCVKEQFWYDKRDVHSMEMRMRNLPVSGLLHEVYVYGRNAPKMVASYEGGKEMLCREHLYYSMPFISVHFPVEYADVLTREDGKFINSVRGPPDAGLEVRLEECVSGTNRTMNLIIFEKSLSAARDAMETVVKKVRELGDPRALKLADVLGGWWFEGHGSAYFSGMCLTDDERDEDDYWFAGQLLLARKRSAGWPPSLMAGG</sequence>
<keyword evidence="2" id="KW-1185">Reference proteome</keyword>
<dbReference type="AlphaFoldDB" id="A0A484MD26"/>
<gene>
    <name evidence="1" type="ORF">CCAM_LOCUS28639</name>
</gene>
<evidence type="ECO:0000313" key="2">
    <source>
        <dbReference type="Proteomes" id="UP000595140"/>
    </source>
</evidence>
<protein>
    <submittedName>
        <fullName evidence="1">Uncharacterized protein</fullName>
    </submittedName>
</protein>
<dbReference type="Proteomes" id="UP000595140">
    <property type="component" value="Unassembled WGS sequence"/>
</dbReference>
<reference evidence="1 2" key="1">
    <citation type="submission" date="2018-04" db="EMBL/GenBank/DDBJ databases">
        <authorList>
            <person name="Vogel A."/>
        </authorList>
    </citation>
    <scope>NUCLEOTIDE SEQUENCE [LARGE SCALE GENOMIC DNA]</scope>
</reference>